<evidence type="ECO:0000259" key="3">
    <source>
        <dbReference type="PROSITE" id="PS51786"/>
    </source>
</evidence>
<dbReference type="Pfam" id="PF13180">
    <property type="entry name" value="PDZ_2"/>
    <property type="match status" value="1"/>
</dbReference>
<dbReference type="SUPFAM" id="SSF54211">
    <property type="entry name" value="Ribosomal protein S5 domain 2-like"/>
    <property type="match status" value="1"/>
</dbReference>
<dbReference type="PROSITE" id="PS51786">
    <property type="entry name" value="LON_PROTEOLYTIC"/>
    <property type="match status" value="1"/>
</dbReference>
<dbReference type="GO" id="GO:0005524">
    <property type="term" value="F:ATP binding"/>
    <property type="evidence" value="ECO:0007669"/>
    <property type="project" value="InterPro"/>
</dbReference>
<evidence type="ECO:0000259" key="2">
    <source>
        <dbReference type="PROSITE" id="PS50106"/>
    </source>
</evidence>
<reference evidence="4 5" key="1">
    <citation type="submission" date="2020-08" db="EMBL/GenBank/DDBJ databases">
        <title>Genomic Encyclopedia of Type Strains, Phase IV (KMG-IV): sequencing the most valuable type-strain genomes for metagenomic binning, comparative biology and taxonomic classification.</title>
        <authorList>
            <person name="Goeker M."/>
        </authorList>
    </citation>
    <scope>NUCLEOTIDE SEQUENCE [LARGE SCALE GENOMIC DNA]</scope>
    <source>
        <strain evidence="4 5">DSM 11805</strain>
    </source>
</reference>
<dbReference type="GO" id="GO:0004176">
    <property type="term" value="F:ATP-dependent peptidase activity"/>
    <property type="evidence" value="ECO:0007669"/>
    <property type="project" value="UniProtKB-UniRule"/>
</dbReference>
<keyword evidence="1" id="KW-0645">Protease</keyword>
<organism evidence="4 5">
    <name type="scientific">Gracilibacillus halotolerans</name>
    <dbReference type="NCBI Taxonomy" id="74386"/>
    <lineage>
        <taxon>Bacteria</taxon>
        <taxon>Bacillati</taxon>
        <taxon>Bacillota</taxon>
        <taxon>Bacilli</taxon>
        <taxon>Bacillales</taxon>
        <taxon>Bacillaceae</taxon>
        <taxon>Gracilibacillus</taxon>
    </lineage>
</organism>
<dbReference type="EC" id="3.4.21.53" evidence="1"/>
<dbReference type="Pfam" id="PF05362">
    <property type="entry name" value="Lon_C"/>
    <property type="match status" value="1"/>
</dbReference>
<keyword evidence="5" id="KW-1185">Reference proteome</keyword>
<name>A0A841RBR4_9BACI</name>
<dbReference type="InterPro" id="IPR020568">
    <property type="entry name" value="Ribosomal_Su5_D2-typ_SF"/>
</dbReference>
<accession>A0A841RBR4</accession>
<proteinExistence type="inferred from homology"/>
<dbReference type="Gene3D" id="3.30.230.10">
    <property type="match status" value="1"/>
</dbReference>
<keyword evidence="1" id="KW-0378">Hydrolase</keyword>
<protein>
    <recommendedName>
        <fullName evidence="1">endopeptidase La</fullName>
        <ecNumber evidence="1">3.4.21.53</ecNumber>
    </recommendedName>
</protein>
<dbReference type="EMBL" id="JACHON010000001">
    <property type="protein sequence ID" value="MBB6511340.1"/>
    <property type="molecule type" value="Genomic_DNA"/>
</dbReference>
<dbReference type="PANTHER" id="PTHR10046">
    <property type="entry name" value="ATP DEPENDENT LON PROTEASE FAMILY MEMBER"/>
    <property type="match status" value="1"/>
</dbReference>
<comment type="similarity">
    <text evidence="1">Belongs to the peptidase S16 family.</text>
</comment>
<evidence type="ECO:0000313" key="5">
    <source>
        <dbReference type="Proteomes" id="UP000572212"/>
    </source>
</evidence>
<comment type="caution">
    <text evidence="4">The sequence shown here is derived from an EMBL/GenBank/DDBJ whole genome shotgun (WGS) entry which is preliminary data.</text>
</comment>
<feature type="domain" description="PDZ" evidence="2">
    <location>
        <begin position="103"/>
        <end position="189"/>
    </location>
</feature>
<dbReference type="GO" id="GO:0004252">
    <property type="term" value="F:serine-type endopeptidase activity"/>
    <property type="evidence" value="ECO:0007669"/>
    <property type="project" value="UniProtKB-UniRule"/>
</dbReference>
<dbReference type="GO" id="GO:0006508">
    <property type="term" value="P:proteolysis"/>
    <property type="evidence" value="ECO:0007669"/>
    <property type="project" value="UniProtKB-KW"/>
</dbReference>
<dbReference type="RefSeq" id="WP_184243459.1">
    <property type="nucleotide sequence ID" value="NZ_BAAACU010000020.1"/>
</dbReference>
<keyword evidence="1" id="KW-0720">Serine protease</keyword>
<evidence type="ECO:0000256" key="1">
    <source>
        <dbReference type="PROSITE-ProRule" id="PRU01122"/>
    </source>
</evidence>
<feature type="domain" description="Lon proteolytic" evidence="3">
    <location>
        <begin position="234"/>
        <end position="339"/>
    </location>
</feature>
<dbReference type="InterPro" id="IPR014721">
    <property type="entry name" value="Ribsml_uS5_D2-typ_fold_subgr"/>
</dbReference>
<feature type="active site" evidence="1">
    <location>
        <position position="282"/>
    </location>
</feature>
<dbReference type="NCBIfam" id="NF041438">
    <property type="entry name" value="SepM_fam_S16"/>
    <property type="match status" value="1"/>
</dbReference>
<sequence length="339" mass="37275">MKNKKSITKTLILGICGLIIIGLFAYPLPFYIQKPGSADPLDPIVSVDGGTESEGDMHLVTIRSGKASPIMYLWATITDYYEIIPEKQLLQDITDEEYQQMQLLMMENSQEQSTVVAYEAAEEEITINFNGVYVVAVMEGVPAEDKLETGDVIVAVDGEEIKEADDLTDYVSNKKNAGDSIVLTIEREELIEEVEIELVSLEQLDGKPGIGISLVTDRKVEVDPKLTFETGKTGGPSAGLMFALEIYDQLTEEDITQGYQVCGTGEIDYEGNIGRIGGVDKKIVAADKAGCDIFFVPNEQNSETSNYVQARETADDIQTEMEIVPVDHFNDALGYLQSK</sequence>
<dbReference type="Gene3D" id="2.30.42.10">
    <property type="match status" value="1"/>
</dbReference>
<dbReference type="AlphaFoldDB" id="A0A841RBR4"/>
<dbReference type="SUPFAM" id="SSF50156">
    <property type="entry name" value="PDZ domain-like"/>
    <property type="match status" value="1"/>
</dbReference>
<dbReference type="InterPro" id="IPR027065">
    <property type="entry name" value="Lon_Prtase"/>
</dbReference>
<dbReference type="PROSITE" id="PS50106">
    <property type="entry name" value="PDZ"/>
    <property type="match status" value="1"/>
</dbReference>
<evidence type="ECO:0000313" key="4">
    <source>
        <dbReference type="EMBL" id="MBB6511340.1"/>
    </source>
</evidence>
<dbReference type="InterPro" id="IPR036034">
    <property type="entry name" value="PDZ_sf"/>
</dbReference>
<feature type="active site" evidence="1">
    <location>
        <position position="237"/>
    </location>
</feature>
<comment type="catalytic activity">
    <reaction evidence="1">
        <text>Hydrolysis of proteins in presence of ATP.</text>
        <dbReference type="EC" id="3.4.21.53"/>
    </reaction>
</comment>
<dbReference type="InterPro" id="IPR001478">
    <property type="entry name" value="PDZ"/>
</dbReference>
<dbReference type="GO" id="GO:0030163">
    <property type="term" value="P:protein catabolic process"/>
    <property type="evidence" value="ECO:0007669"/>
    <property type="project" value="InterPro"/>
</dbReference>
<dbReference type="InterPro" id="IPR008269">
    <property type="entry name" value="Lon_proteolytic"/>
</dbReference>
<dbReference type="Proteomes" id="UP000572212">
    <property type="component" value="Unassembled WGS sequence"/>
</dbReference>
<dbReference type="SMART" id="SM00228">
    <property type="entry name" value="PDZ"/>
    <property type="match status" value="1"/>
</dbReference>
<gene>
    <name evidence="4" type="ORF">GGQ92_000107</name>
</gene>